<dbReference type="NCBIfam" id="TIGR02491">
    <property type="entry name" value="NrdG"/>
    <property type="match status" value="1"/>
</dbReference>
<dbReference type="GO" id="GO:0004748">
    <property type="term" value="F:ribonucleoside-diphosphate reductase activity, thioredoxin disulfide as acceptor"/>
    <property type="evidence" value="ECO:0007669"/>
    <property type="project" value="TreeGrafter"/>
</dbReference>
<dbReference type="PIRSF" id="PIRSF000368">
    <property type="entry name" value="NrdG"/>
    <property type="match status" value="1"/>
</dbReference>
<dbReference type="InterPro" id="IPR058240">
    <property type="entry name" value="rSAM_sf"/>
</dbReference>
<keyword evidence="5" id="KW-0408">Iron</keyword>
<keyword evidence="7" id="KW-0560">Oxidoreductase</keyword>
<evidence type="ECO:0000256" key="5">
    <source>
        <dbReference type="ARBA" id="ARBA00023004"/>
    </source>
</evidence>
<dbReference type="KEGG" id="mgod:E7746_04605"/>
<dbReference type="AlphaFoldDB" id="A0A4P7VP08"/>
<evidence type="ECO:0000256" key="3">
    <source>
        <dbReference type="ARBA" id="ARBA00022691"/>
    </source>
</evidence>
<evidence type="ECO:0000256" key="7">
    <source>
        <dbReference type="PIRNR" id="PIRNR000368"/>
    </source>
</evidence>
<evidence type="ECO:0000256" key="6">
    <source>
        <dbReference type="ARBA" id="ARBA00023014"/>
    </source>
</evidence>
<dbReference type="PANTHER" id="PTHR30352:SF2">
    <property type="entry name" value="ANAEROBIC RIBONUCLEOSIDE-TRIPHOSPHATE REDUCTASE-ACTIVATING PROTEIN"/>
    <property type="match status" value="1"/>
</dbReference>
<dbReference type="Proteomes" id="UP000297031">
    <property type="component" value="Chromosome"/>
</dbReference>
<evidence type="ECO:0000313" key="9">
    <source>
        <dbReference type="Proteomes" id="UP000297031"/>
    </source>
</evidence>
<name>A0A4P7VP08_9BACT</name>
<keyword evidence="6" id="KW-0411">Iron-sulfur</keyword>
<dbReference type="EC" id="1.97.1.-" evidence="7"/>
<dbReference type="SFLD" id="SFLDG01066">
    <property type="entry name" value="organic_radical-activating_enz"/>
    <property type="match status" value="1"/>
</dbReference>
<dbReference type="OrthoDB" id="9782387at2"/>
<dbReference type="EMBL" id="CP039393">
    <property type="protein sequence ID" value="QCD35218.1"/>
    <property type="molecule type" value="Genomic_DNA"/>
</dbReference>
<keyword evidence="9" id="KW-1185">Reference proteome</keyword>
<dbReference type="SFLD" id="SFLDS00029">
    <property type="entry name" value="Radical_SAM"/>
    <property type="match status" value="1"/>
</dbReference>
<dbReference type="CDD" id="cd01335">
    <property type="entry name" value="Radical_SAM"/>
    <property type="match status" value="1"/>
</dbReference>
<protein>
    <recommendedName>
        <fullName evidence="7">Anaerobic ribonucleoside-triphosphate reductase-activating protein</fullName>
        <ecNumber evidence="7">1.97.1.-</ecNumber>
    </recommendedName>
</protein>
<dbReference type="RefSeq" id="WP_123395828.1">
    <property type="nucleotide sequence ID" value="NZ_CANQMU010000004.1"/>
</dbReference>
<dbReference type="GO" id="GO:0043365">
    <property type="term" value="F:[formate-C-acetyltransferase]-activating enzyme activity"/>
    <property type="evidence" value="ECO:0007669"/>
    <property type="project" value="InterPro"/>
</dbReference>
<dbReference type="InterPro" id="IPR034457">
    <property type="entry name" value="Organic_radical-activating"/>
</dbReference>
<dbReference type="SFLD" id="SFLDF00299">
    <property type="entry name" value="anaerobic_ribonucleoside-triph"/>
    <property type="match status" value="1"/>
</dbReference>
<keyword evidence="4" id="KW-0479">Metal-binding</keyword>
<dbReference type="SFLD" id="SFLDG01063">
    <property type="entry name" value="activating_enzymes__group_1"/>
    <property type="match status" value="1"/>
</dbReference>
<dbReference type="SUPFAM" id="SSF102114">
    <property type="entry name" value="Radical SAM enzymes"/>
    <property type="match status" value="1"/>
</dbReference>
<proteinExistence type="inferred from homology"/>
<comment type="cofactor">
    <cofactor evidence="1">
        <name>[4Fe-4S] cluster</name>
        <dbReference type="ChEBI" id="CHEBI:49883"/>
    </cofactor>
</comment>
<dbReference type="InterPro" id="IPR012837">
    <property type="entry name" value="NrdG"/>
</dbReference>
<comment type="function">
    <text evidence="7">Activation of anaerobic ribonucleoside-triphosphate reductase under anaerobic conditions by generation of an organic free radical, using S-adenosylmethionine and reduced flavodoxin as cosubstrates to produce 5'-deoxy-adenosine.</text>
</comment>
<dbReference type="Gene3D" id="3.20.20.70">
    <property type="entry name" value="Aldolase class I"/>
    <property type="match status" value="1"/>
</dbReference>
<evidence type="ECO:0000313" key="8">
    <source>
        <dbReference type="EMBL" id="QCD35218.1"/>
    </source>
</evidence>
<dbReference type="PANTHER" id="PTHR30352">
    <property type="entry name" value="PYRUVATE FORMATE-LYASE-ACTIVATING ENZYME"/>
    <property type="match status" value="1"/>
</dbReference>
<reference evidence="8 9" key="1">
    <citation type="submission" date="2019-02" db="EMBL/GenBank/DDBJ databases">
        <title>Isolation and identification of novel species under the genus Muribaculum.</title>
        <authorList>
            <person name="Miyake S."/>
            <person name="Ding Y."/>
            <person name="Low A."/>
            <person name="Soh M."/>
            <person name="Seedorf H."/>
        </authorList>
    </citation>
    <scope>NUCLEOTIDE SEQUENCE [LARGE SCALE GENOMIC DNA]</scope>
    <source>
        <strain evidence="8 9">TLL-A4</strain>
    </source>
</reference>
<evidence type="ECO:0000256" key="1">
    <source>
        <dbReference type="ARBA" id="ARBA00001966"/>
    </source>
</evidence>
<accession>A0A4P7VP08</accession>
<sequence>MSLRVIDIVGGTSVDGPGLRTSVYFAGCNHHCPGCHNPQSWDFEGGEAMSVIRIKEIIDDCDFNVTFSGGDPLMQPINEMVELARLLKADGRTIWCYTGYSYEYVASRSEYKELLACIDVLVDGPFVESLRDISLRFRGSSNQRLVDVARSTPDCVVEWKG</sequence>
<dbReference type="InterPro" id="IPR013785">
    <property type="entry name" value="Aldolase_TIM"/>
</dbReference>
<comment type="similarity">
    <text evidence="7">Belongs to the organic radical-activating enzymes family.</text>
</comment>
<evidence type="ECO:0000256" key="4">
    <source>
        <dbReference type="ARBA" id="ARBA00022723"/>
    </source>
</evidence>
<dbReference type="GO" id="GO:0051539">
    <property type="term" value="F:4 iron, 4 sulfur cluster binding"/>
    <property type="evidence" value="ECO:0007669"/>
    <property type="project" value="UniProtKB-KW"/>
</dbReference>
<keyword evidence="3" id="KW-0949">S-adenosyl-L-methionine</keyword>
<organism evidence="8 9">
    <name type="scientific">Muribaculum gordoncarteri</name>
    <dbReference type="NCBI Taxonomy" id="2530390"/>
    <lineage>
        <taxon>Bacteria</taxon>
        <taxon>Pseudomonadati</taxon>
        <taxon>Bacteroidota</taxon>
        <taxon>Bacteroidia</taxon>
        <taxon>Bacteroidales</taxon>
        <taxon>Muribaculaceae</taxon>
        <taxon>Muribaculum</taxon>
    </lineage>
</organism>
<dbReference type="Pfam" id="PF13353">
    <property type="entry name" value="Fer4_12"/>
    <property type="match status" value="1"/>
</dbReference>
<keyword evidence="2" id="KW-0004">4Fe-4S</keyword>
<dbReference type="InterPro" id="IPR007197">
    <property type="entry name" value="rSAM"/>
</dbReference>
<dbReference type="GO" id="GO:0046872">
    <property type="term" value="F:metal ion binding"/>
    <property type="evidence" value="ECO:0007669"/>
    <property type="project" value="UniProtKB-KW"/>
</dbReference>
<gene>
    <name evidence="8" type="primary">nrdG</name>
    <name evidence="8" type="ORF">E7746_04605</name>
</gene>
<evidence type="ECO:0000256" key="2">
    <source>
        <dbReference type="ARBA" id="ARBA00022485"/>
    </source>
</evidence>